<reference evidence="3 4" key="1">
    <citation type="journal article" date="2020" name="BMC Genomics">
        <title>Intraspecific diversification of the crop wild relative Brassica cretica Lam. using demographic model selection.</title>
        <authorList>
            <person name="Kioukis A."/>
            <person name="Michalopoulou V.A."/>
            <person name="Briers L."/>
            <person name="Pirintsos S."/>
            <person name="Studholme D.J."/>
            <person name="Pavlidis P."/>
            <person name="Sarris P.F."/>
        </authorList>
    </citation>
    <scope>NUCLEOTIDE SEQUENCE [LARGE SCALE GENOMIC DNA]</scope>
    <source>
        <strain evidence="4">cv. PFS-1207/04</strain>
    </source>
</reference>
<accession>A0ABQ7EYI2</accession>
<evidence type="ECO:0000259" key="2">
    <source>
        <dbReference type="Pfam" id="PF09331"/>
    </source>
</evidence>
<dbReference type="EMBL" id="QGKV02000297">
    <property type="protein sequence ID" value="KAF3607879.1"/>
    <property type="molecule type" value="Genomic_DNA"/>
</dbReference>
<dbReference type="InterPro" id="IPR015410">
    <property type="entry name" value="DUF1985"/>
</dbReference>
<feature type="region of interest" description="Disordered" evidence="1">
    <location>
        <begin position="805"/>
        <end position="840"/>
    </location>
</feature>
<keyword evidence="4" id="KW-1185">Reference proteome</keyword>
<dbReference type="PANTHER" id="PTHR48449:SF1">
    <property type="entry name" value="DUF1985 DOMAIN-CONTAINING PROTEIN"/>
    <property type="match status" value="1"/>
</dbReference>
<feature type="region of interest" description="Disordered" evidence="1">
    <location>
        <begin position="712"/>
        <end position="765"/>
    </location>
</feature>
<evidence type="ECO:0000313" key="3">
    <source>
        <dbReference type="EMBL" id="KAF3607879.1"/>
    </source>
</evidence>
<evidence type="ECO:0000256" key="1">
    <source>
        <dbReference type="SAM" id="MobiDB-lite"/>
    </source>
</evidence>
<feature type="region of interest" description="Disordered" evidence="1">
    <location>
        <begin position="418"/>
        <end position="446"/>
    </location>
</feature>
<gene>
    <name evidence="3" type="ORF">DY000_02045915</name>
</gene>
<sequence>MSEELPKRLFKEGEEPRIFKLHENGLGYSARVIHNFLCRELVTYLQHELWFVFARRPLRFSLQEFHAVTGFECDTRISLEEFEEWKYDGGFWSKVLRRKDGTIALFNLWTKDKEAVKKWRNADRIRLIYLAIILCVVLARDEKANIPLKYIAVVMDLDKVRKYSWGVAAYDLFCKSIAKNCDQLKEKTTSYVLDGFSYALQIWAMEAVPKIGKLCGKKLDKGFKNSPRCINWMGAAKVSYEEIIRLEQIITPEDDIYAYISWIRNYDVVQAQDFRRDDEVEDDRIKVLMELIKNGHDFSEHVWETEENEVVSLSLDDESAVNDEASVNVEATESDEDFQTPKGSKNVGSRSKKGKKKLPDRGMEKRKHKVLSSGPKQVPFNENMKAFVTQLFEHNFSGIEQRLQKQIAETFEQMRTELKDSRKEASVEVELGEPSPTKPSTSQTPLRRSQFVSVVGVYLSLVCVVCARLDPSQTKKEDDWWTPMTSVRGSKDNPVKKEKTEMNTAPPPSQWEKWCKRKGQGLQLSDSPFPQDASPHASLYYISEESWKGFTEWALNPIPLTIGPTCFNLSVATRVVSAGKWLGNEIWAMEAVPKIGKLCGKKLDKGFKNSPRCINWMGAAKVSYEEIIWLEQIITPEDDIYAYISWTGNYDVAQAQAFRRDDEVKDDRIKVLMELIKNVHDFSEHVWETEENEVVSLSLDDESAVNDEASVNVEATESDENFQTPKGSKNVGSRSKKGKKRLPDRGMEKRKHKVLSSGPKQAPFNEDMKAFVTQLFEHNFSGMEQRLQKQMDETFEQMQIELKDSRKEASVEVELGEPSPTKPSTSQTPLRRSTHVVKKH</sequence>
<name>A0ABQ7EYI2_BRACR</name>
<feature type="compositionally biased region" description="Low complexity" evidence="1">
    <location>
        <begin position="818"/>
        <end position="829"/>
    </location>
</feature>
<feature type="compositionally biased region" description="Polar residues" evidence="1">
    <location>
        <begin position="721"/>
        <end position="733"/>
    </location>
</feature>
<comment type="caution">
    <text evidence="3">The sequence shown here is derived from an EMBL/GenBank/DDBJ whole genome shotgun (WGS) entry which is preliminary data.</text>
</comment>
<feature type="domain" description="DUF1985" evidence="2">
    <location>
        <begin position="37"/>
        <end position="176"/>
    </location>
</feature>
<protein>
    <recommendedName>
        <fullName evidence="2">DUF1985 domain-containing protein</fullName>
    </recommendedName>
</protein>
<feature type="compositionally biased region" description="Low complexity" evidence="1">
    <location>
        <begin position="434"/>
        <end position="445"/>
    </location>
</feature>
<organism evidence="3 4">
    <name type="scientific">Brassica cretica</name>
    <name type="common">Mustard</name>
    <dbReference type="NCBI Taxonomy" id="69181"/>
    <lineage>
        <taxon>Eukaryota</taxon>
        <taxon>Viridiplantae</taxon>
        <taxon>Streptophyta</taxon>
        <taxon>Embryophyta</taxon>
        <taxon>Tracheophyta</taxon>
        <taxon>Spermatophyta</taxon>
        <taxon>Magnoliopsida</taxon>
        <taxon>eudicotyledons</taxon>
        <taxon>Gunneridae</taxon>
        <taxon>Pentapetalae</taxon>
        <taxon>rosids</taxon>
        <taxon>malvids</taxon>
        <taxon>Brassicales</taxon>
        <taxon>Brassicaceae</taxon>
        <taxon>Brassiceae</taxon>
        <taxon>Brassica</taxon>
    </lineage>
</organism>
<feature type="compositionally biased region" description="Basic and acidic residues" evidence="1">
    <location>
        <begin position="489"/>
        <end position="501"/>
    </location>
</feature>
<dbReference type="Proteomes" id="UP000266723">
    <property type="component" value="Unassembled WGS sequence"/>
</dbReference>
<feature type="region of interest" description="Disordered" evidence="1">
    <location>
        <begin position="477"/>
        <end position="512"/>
    </location>
</feature>
<dbReference type="Pfam" id="PF09331">
    <property type="entry name" value="DUF1985"/>
    <property type="match status" value="1"/>
</dbReference>
<proteinExistence type="predicted"/>
<evidence type="ECO:0000313" key="4">
    <source>
        <dbReference type="Proteomes" id="UP000266723"/>
    </source>
</evidence>
<dbReference type="PANTHER" id="PTHR48449">
    <property type="entry name" value="DUF1985 DOMAIN-CONTAINING PROTEIN"/>
    <property type="match status" value="1"/>
</dbReference>
<feature type="region of interest" description="Disordered" evidence="1">
    <location>
        <begin position="329"/>
        <end position="376"/>
    </location>
</feature>